<evidence type="ECO:0000313" key="2">
    <source>
        <dbReference type="EMBL" id="KAK4419364.1"/>
    </source>
</evidence>
<feature type="region of interest" description="Disordered" evidence="1">
    <location>
        <begin position="1"/>
        <end position="22"/>
    </location>
</feature>
<sequence length="113" mass="12300">MALVASGPNEQKPIEIAQNEDEDDEDLFEINLEIVNKIPPPHYWESYFTATTNTVLLANCLLPVADVSSAVPMVMRACDALLAWPGVTGEGQPQPHGSSQGAGFVLQYKEMKV</sequence>
<protein>
    <submittedName>
        <fullName evidence="2">Uncharacterized protein</fullName>
    </submittedName>
</protein>
<organism evidence="2 3">
    <name type="scientific">Sesamum alatum</name>
    <dbReference type="NCBI Taxonomy" id="300844"/>
    <lineage>
        <taxon>Eukaryota</taxon>
        <taxon>Viridiplantae</taxon>
        <taxon>Streptophyta</taxon>
        <taxon>Embryophyta</taxon>
        <taxon>Tracheophyta</taxon>
        <taxon>Spermatophyta</taxon>
        <taxon>Magnoliopsida</taxon>
        <taxon>eudicotyledons</taxon>
        <taxon>Gunneridae</taxon>
        <taxon>Pentapetalae</taxon>
        <taxon>asterids</taxon>
        <taxon>lamiids</taxon>
        <taxon>Lamiales</taxon>
        <taxon>Pedaliaceae</taxon>
        <taxon>Sesamum</taxon>
    </lineage>
</organism>
<name>A0AAE1XWQ3_9LAMI</name>
<dbReference type="Proteomes" id="UP001293254">
    <property type="component" value="Unassembled WGS sequence"/>
</dbReference>
<reference evidence="2" key="2">
    <citation type="journal article" date="2024" name="Plant">
        <title>Genomic evolution and insights into agronomic trait innovations of Sesamum species.</title>
        <authorList>
            <person name="Miao H."/>
            <person name="Wang L."/>
            <person name="Qu L."/>
            <person name="Liu H."/>
            <person name="Sun Y."/>
            <person name="Le M."/>
            <person name="Wang Q."/>
            <person name="Wei S."/>
            <person name="Zheng Y."/>
            <person name="Lin W."/>
            <person name="Duan Y."/>
            <person name="Cao H."/>
            <person name="Xiong S."/>
            <person name="Wang X."/>
            <person name="Wei L."/>
            <person name="Li C."/>
            <person name="Ma Q."/>
            <person name="Ju M."/>
            <person name="Zhao R."/>
            <person name="Li G."/>
            <person name="Mu C."/>
            <person name="Tian Q."/>
            <person name="Mei H."/>
            <person name="Zhang T."/>
            <person name="Gao T."/>
            <person name="Zhang H."/>
        </authorList>
    </citation>
    <scope>NUCLEOTIDE SEQUENCE</scope>
    <source>
        <strain evidence="2">3651</strain>
    </source>
</reference>
<dbReference type="AlphaFoldDB" id="A0AAE1XWQ3"/>
<reference evidence="2" key="1">
    <citation type="submission" date="2020-06" db="EMBL/GenBank/DDBJ databases">
        <authorList>
            <person name="Li T."/>
            <person name="Hu X."/>
            <person name="Zhang T."/>
            <person name="Song X."/>
            <person name="Zhang H."/>
            <person name="Dai N."/>
            <person name="Sheng W."/>
            <person name="Hou X."/>
            <person name="Wei L."/>
        </authorList>
    </citation>
    <scope>NUCLEOTIDE SEQUENCE</scope>
    <source>
        <strain evidence="2">3651</strain>
        <tissue evidence="2">Leaf</tissue>
    </source>
</reference>
<evidence type="ECO:0000313" key="3">
    <source>
        <dbReference type="Proteomes" id="UP001293254"/>
    </source>
</evidence>
<dbReference type="EMBL" id="JACGWO010000009">
    <property type="protein sequence ID" value="KAK4419364.1"/>
    <property type="molecule type" value="Genomic_DNA"/>
</dbReference>
<keyword evidence="3" id="KW-1185">Reference proteome</keyword>
<proteinExistence type="predicted"/>
<accession>A0AAE1XWQ3</accession>
<evidence type="ECO:0000256" key="1">
    <source>
        <dbReference type="SAM" id="MobiDB-lite"/>
    </source>
</evidence>
<gene>
    <name evidence="2" type="ORF">Salat_2349300</name>
</gene>
<comment type="caution">
    <text evidence="2">The sequence shown here is derived from an EMBL/GenBank/DDBJ whole genome shotgun (WGS) entry which is preliminary data.</text>
</comment>